<feature type="region of interest" description="Disordered" evidence="1">
    <location>
        <begin position="1"/>
        <end position="77"/>
    </location>
</feature>
<dbReference type="PROSITE" id="PS50217">
    <property type="entry name" value="BZIP"/>
    <property type="match status" value="1"/>
</dbReference>
<feature type="compositionally biased region" description="Low complexity" evidence="1">
    <location>
        <begin position="1"/>
        <end position="14"/>
    </location>
</feature>
<dbReference type="EMBL" id="MBAD02000192">
    <property type="protein sequence ID" value="RLN70786.1"/>
    <property type="molecule type" value="Genomic_DNA"/>
</dbReference>
<evidence type="ECO:0000313" key="4">
    <source>
        <dbReference type="EMBL" id="RLN70786.1"/>
    </source>
</evidence>
<dbReference type="AlphaFoldDB" id="A0A3F2RW76"/>
<dbReference type="OrthoDB" id="120012at2759"/>
<evidence type="ECO:0000313" key="5">
    <source>
        <dbReference type="Proteomes" id="UP000277300"/>
    </source>
</evidence>
<feature type="compositionally biased region" description="Low complexity" evidence="1">
    <location>
        <begin position="102"/>
        <end position="118"/>
    </location>
</feature>
<dbReference type="GO" id="GO:0003700">
    <property type="term" value="F:DNA-binding transcription factor activity"/>
    <property type="evidence" value="ECO:0007669"/>
    <property type="project" value="InterPro"/>
</dbReference>
<dbReference type="CDD" id="cd14809">
    <property type="entry name" value="bZIP_AUREO-like"/>
    <property type="match status" value="1"/>
</dbReference>
<evidence type="ECO:0000256" key="1">
    <source>
        <dbReference type="SAM" id="MobiDB-lite"/>
    </source>
</evidence>
<feature type="compositionally biased region" description="Acidic residues" evidence="1">
    <location>
        <begin position="25"/>
        <end position="34"/>
    </location>
</feature>
<dbReference type="Gene3D" id="1.20.5.170">
    <property type="match status" value="1"/>
</dbReference>
<accession>A0A3F2RW76</accession>
<feature type="region of interest" description="Disordered" evidence="1">
    <location>
        <begin position="92"/>
        <end position="127"/>
    </location>
</feature>
<feature type="domain" description="BZIP" evidence="2">
    <location>
        <begin position="174"/>
        <end position="216"/>
    </location>
</feature>
<reference evidence="5 6" key="1">
    <citation type="submission" date="2018-07" db="EMBL/GenBank/DDBJ databases">
        <title>Genome sequencing of oomycete isolates from Chile give support for New Zealand origin for Phytophthora kernoviae and make available the first Nothophytophthora sp. genome.</title>
        <authorList>
            <person name="Studholme D.J."/>
            <person name="Sanfuentes E."/>
            <person name="Panda P."/>
            <person name="Hill R."/>
            <person name="Sambles C."/>
            <person name="Grant M."/>
            <person name="Williams N.M."/>
            <person name="Mcdougal R.L."/>
        </authorList>
    </citation>
    <scope>NUCLEOTIDE SEQUENCE [LARGE SCALE GENOMIC DNA]</scope>
    <source>
        <strain evidence="3">Chile6</strain>
        <strain evidence="4">Chile7</strain>
    </source>
</reference>
<dbReference type="EMBL" id="MBDO02000053">
    <property type="protein sequence ID" value="RLN65465.1"/>
    <property type="molecule type" value="Genomic_DNA"/>
</dbReference>
<dbReference type="SUPFAM" id="SSF57959">
    <property type="entry name" value="Leucine zipper domain"/>
    <property type="match status" value="1"/>
</dbReference>
<gene>
    <name evidence="4" type="ORF">BBJ29_001146</name>
    <name evidence="3" type="ORF">BBP00_00002834</name>
</gene>
<proteinExistence type="predicted"/>
<evidence type="ECO:0000313" key="3">
    <source>
        <dbReference type="EMBL" id="RLN65465.1"/>
    </source>
</evidence>
<feature type="region of interest" description="Disordered" evidence="1">
    <location>
        <begin position="148"/>
        <end position="188"/>
    </location>
</feature>
<evidence type="ECO:0000313" key="6">
    <source>
        <dbReference type="Proteomes" id="UP000284657"/>
    </source>
</evidence>
<dbReference type="InterPro" id="IPR004827">
    <property type="entry name" value="bZIP"/>
</dbReference>
<comment type="caution">
    <text evidence="3">The sequence shown here is derived from an EMBL/GenBank/DDBJ whole genome shotgun (WGS) entry which is preliminary data.</text>
</comment>
<dbReference type="InterPro" id="IPR046347">
    <property type="entry name" value="bZIP_sf"/>
</dbReference>
<sequence>MHSSTARYRSASRPASRHVPRTWDPEQEPDDENVDAFLSASDLAKTLQPVPRRPASQTRRHMSGREPSNLRRTWPADTEDDVDAARARAFQMAGEMQPRHSQAQLQRYQQQRQYQQRALQREFNDPSQIYRRTAEYDNHHDQVDPYDREARAASTGNGDAPPEPKRRCGRKSMNYSSEQKRERNRAAVKKCRQRQALKLEYLQHKAETLAAENLALSEMLVKNTELDEEQRTSLTRGIQMDILLKIKEIFTQSLPKDFVLDADSIWDLNSVLAVSMPSRCYYGIDSIKDFWRTSLRMRNKGKIRSFWAWLFRLPPGDRFSEFDIQPFSPKSNLYFISWTTKSTPPLAGSMVIMFGNGHRVTLHVECFGWLIWRYLLSNEPFPEPSMD</sequence>
<protein>
    <recommendedName>
        <fullName evidence="2">BZIP domain-containing protein</fullName>
    </recommendedName>
</protein>
<organism evidence="3 5">
    <name type="scientific">Phytophthora kernoviae</name>
    <dbReference type="NCBI Taxonomy" id="325452"/>
    <lineage>
        <taxon>Eukaryota</taxon>
        <taxon>Sar</taxon>
        <taxon>Stramenopiles</taxon>
        <taxon>Oomycota</taxon>
        <taxon>Peronosporomycetes</taxon>
        <taxon>Peronosporales</taxon>
        <taxon>Peronosporaceae</taxon>
        <taxon>Phytophthora</taxon>
    </lineage>
</organism>
<name>A0A3F2RW76_9STRA</name>
<evidence type="ECO:0000259" key="2">
    <source>
        <dbReference type="PROSITE" id="PS50217"/>
    </source>
</evidence>
<dbReference type="Pfam" id="PF07716">
    <property type="entry name" value="bZIP_2"/>
    <property type="match status" value="1"/>
</dbReference>
<dbReference type="Proteomes" id="UP000277300">
    <property type="component" value="Unassembled WGS sequence"/>
</dbReference>
<dbReference type="Proteomes" id="UP000284657">
    <property type="component" value="Unassembled WGS sequence"/>
</dbReference>